<accession>A0A8J2WYQ1</accession>
<feature type="domain" description="VDE lipocalin" evidence="2">
    <location>
        <begin position="64"/>
        <end position="309"/>
    </location>
</feature>
<evidence type="ECO:0000256" key="1">
    <source>
        <dbReference type="SAM" id="SignalP"/>
    </source>
</evidence>
<sequence length="415" mass="45692">MHKFRRAMLAVLALASTTALNSKPKRITPPKLPRQCAAVVASLAIAAAAPFPASAAMSDPAAVGRCVVSQCTGKLARCLTSPKCAANLVCINSCTGRKDESECQIRCGDLFENEVVGDFNACAVSQKKCVPQRQDDGAYPEPSPEAIVKKFDTRVFNGRWYISAGLNDAFDTFDCQVHFFNAPTPKTLYGQLNWRITEPDGEFFTRDTIQRFVEDEKRPGILYNHDNEYLHYQDDWYILDYEAGKGNDDSDAFVLVYYRGRNDAWDGYGGAVLYTRTPNYSAAVKERATAACDKAGLGFKFADLKAPDNSCSAESASERLLLREKYASKVLLTGERALQEEVTQVRRAAASTIQGDVKVAAKAAKKLEKLVADFEATAAADARALEKEIVMDVVNIEKEVERDVFGLRRSSDAPR</sequence>
<dbReference type="InterPro" id="IPR010788">
    <property type="entry name" value="VDE_dom"/>
</dbReference>
<proteinExistence type="predicted"/>
<evidence type="ECO:0000259" key="2">
    <source>
        <dbReference type="Pfam" id="PF07137"/>
    </source>
</evidence>
<keyword evidence="4" id="KW-1185">Reference proteome</keyword>
<protein>
    <recommendedName>
        <fullName evidence="2">VDE lipocalin domain-containing protein</fullName>
    </recommendedName>
</protein>
<gene>
    <name evidence="3" type="ORF">PECAL_2P00410</name>
</gene>
<reference evidence="3" key="1">
    <citation type="submission" date="2021-11" db="EMBL/GenBank/DDBJ databases">
        <authorList>
            <consortium name="Genoscope - CEA"/>
            <person name="William W."/>
        </authorList>
    </citation>
    <scope>NUCLEOTIDE SEQUENCE</scope>
</reference>
<comment type="caution">
    <text evidence="3">The sequence shown here is derived from an EMBL/GenBank/DDBJ whole genome shotgun (WGS) entry which is preliminary data.</text>
</comment>
<dbReference type="InterPro" id="IPR044682">
    <property type="entry name" value="VDE"/>
</dbReference>
<dbReference type="AlphaFoldDB" id="A0A8J2WYQ1"/>
<dbReference type="Gene3D" id="2.40.128.20">
    <property type="match status" value="1"/>
</dbReference>
<dbReference type="OrthoDB" id="10258187at2759"/>
<feature type="chain" id="PRO_5035184171" description="VDE lipocalin domain-containing protein" evidence="1">
    <location>
        <begin position="20"/>
        <end position="415"/>
    </location>
</feature>
<dbReference type="Pfam" id="PF07137">
    <property type="entry name" value="VDE"/>
    <property type="match status" value="1"/>
</dbReference>
<dbReference type="InterPro" id="IPR012674">
    <property type="entry name" value="Calycin"/>
</dbReference>
<evidence type="ECO:0000313" key="3">
    <source>
        <dbReference type="EMBL" id="CAH0367046.1"/>
    </source>
</evidence>
<evidence type="ECO:0000313" key="4">
    <source>
        <dbReference type="Proteomes" id="UP000789595"/>
    </source>
</evidence>
<organism evidence="3 4">
    <name type="scientific">Pelagomonas calceolata</name>
    <dbReference type="NCBI Taxonomy" id="35677"/>
    <lineage>
        <taxon>Eukaryota</taxon>
        <taxon>Sar</taxon>
        <taxon>Stramenopiles</taxon>
        <taxon>Ochrophyta</taxon>
        <taxon>Pelagophyceae</taxon>
        <taxon>Pelagomonadales</taxon>
        <taxon>Pelagomonadaceae</taxon>
        <taxon>Pelagomonas</taxon>
    </lineage>
</organism>
<name>A0A8J2WYQ1_9STRA</name>
<dbReference type="GO" id="GO:0010028">
    <property type="term" value="P:xanthophyll cycle"/>
    <property type="evidence" value="ECO:0007669"/>
    <property type="project" value="InterPro"/>
</dbReference>
<dbReference type="PANTHER" id="PTHR33970:SF1">
    <property type="entry name" value="VIOLAXANTHIN DE-EPOXIDASE, CHLOROPLASTIC"/>
    <property type="match status" value="1"/>
</dbReference>
<dbReference type="EMBL" id="CAKKNE010000002">
    <property type="protein sequence ID" value="CAH0367046.1"/>
    <property type="molecule type" value="Genomic_DNA"/>
</dbReference>
<dbReference type="Proteomes" id="UP000789595">
    <property type="component" value="Unassembled WGS sequence"/>
</dbReference>
<feature type="signal peptide" evidence="1">
    <location>
        <begin position="1"/>
        <end position="19"/>
    </location>
</feature>
<dbReference type="PANTHER" id="PTHR33970">
    <property type="entry name" value="VIOLAXANTHIN DE-EPOXIDASE, CHLOROPLASTIC-RELATED"/>
    <property type="match status" value="1"/>
</dbReference>
<dbReference type="SUPFAM" id="SSF50814">
    <property type="entry name" value="Lipocalins"/>
    <property type="match status" value="1"/>
</dbReference>
<dbReference type="GO" id="GO:0046422">
    <property type="term" value="F:violaxanthin de-epoxidase activity"/>
    <property type="evidence" value="ECO:0007669"/>
    <property type="project" value="InterPro"/>
</dbReference>
<keyword evidence="1" id="KW-0732">Signal</keyword>